<sequence>MNHPQQTPLEKLLADKQRIQQACLEQENKINKTFTYIQENAGSLLLSGLSSLLFPAKPDKKGETAQGTVASATPATTSPLGLSDYLSVGKALVPLAWEIIQPLVVSWGIRTIRKKITNLFSPSKKSSEKKK</sequence>
<gene>
    <name evidence="1" type="ORF">MUN53_06155</name>
</gene>
<evidence type="ECO:0000313" key="2">
    <source>
        <dbReference type="Proteomes" id="UP001165444"/>
    </source>
</evidence>
<dbReference type="RefSeq" id="WP_243323939.1">
    <property type="nucleotide sequence ID" value="NZ_JAKZMM010000011.1"/>
</dbReference>
<name>A0ABT0BZK0_9BACT</name>
<protein>
    <submittedName>
        <fullName evidence="1">Uncharacterized protein</fullName>
    </submittedName>
</protein>
<comment type="caution">
    <text evidence="1">The sequence shown here is derived from an EMBL/GenBank/DDBJ whole genome shotgun (WGS) entry which is preliminary data.</text>
</comment>
<dbReference type="EMBL" id="JAKZMM010000011">
    <property type="protein sequence ID" value="MCJ2380198.1"/>
    <property type="molecule type" value="Genomic_DNA"/>
</dbReference>
<proteinExistence type="predicted"/>
<dbReference type="Proteomes" id="UP001165444">
    <property type="component" value="Unassembled WGS sequence"/>
</dbReference>
<organism evidence="1 2">
    <name type="scientific">Parabacteroides faecalis</name>
    <dbReference type="NCBI Taxonomy" id="2924040"/>
    <lineage>
        <taxon>Bacteria</taxon>
        <taxon>Pseudomonadati</taxon>
        <taxon>Bacteroidota</taxon>
        <taxon>Bacteroidia</taxon>
        <taxon>Bacteroidales</taxon>
        <taxon>Tannerellaceae</taxon>
        <taxon>Parabacteroides</taxon>
    </lineage>
</organism>
<reference evidence="1 2" key="1">
    <citation type="submission" date="2022-03" db="EMBL/GenBank/DDBJ databases">
        <title>Parabacteroides sp. nov. isolated from swine feces.</title>
        <authorList>
            <person name="Bak J.E."/>
        </authorList>
    </citation>
    <scope>NUCLEOTIDE SEQUENCE [LARGE SCALE GENOMIC DNA]</scope>
    <source>
        <strain evidence="1 2">AGMB00274</strain>
    </source>
</reference>
<evidence type="ECO:0000313" key="1">
    <source>
        <dbReference type="EMBL" id="MCJ2380198.1"/>
    </source>
</evidence>
<keyword evidence="2" id="KW-1185">Reference proteome</keyword>
<accession>A0ABT0BZK0</accession>